<sequence length="201" mass="22914">MNISNPTRILVYYPIVHTQADMGALKESVVRATLEKTGRIGLTRKKALIDQVWTEIEKSIEGMSLAFDRVRLYQDGLPVCGREAAIVAELAQQGSRNHQLLLRLMDRGAVLMGTEDRDLLLQEYQLSKQVLKGSQPRSAGVQTLRRQRSENLLTQRDHFMARRINETLRTGETGILFIGLFHSLRGYLDQDIKVIYPLQPR</sequence>
<proteinExistence type="predicted"/>
<protein>
    <submittedName>
        <fullName evidence="1">Uncharacterized protein</fullName>
    </submittedName>
</protein>
<dbReference type="Proteomes" id="UP000000483">
    <property type="component" value="Chromosome"/>
</dbReference>
<dbReference type="eggNOG" id="ENOG5032SQH">
    <property type="taxonomic scope" value="Bacteria"/>
</dbReference>
<dbReference type="EMBL" id="CP002629">
    <property type="protein sequence ID" value="AEB09640.1"/>
    <property type="molecule type" value="Genomic_DNA"/>
</dbReference>
<dbReference type="HOGENOM" id="CLU_1364031_0_0_7"/>
<gene>
    <name evidence="1" type="ordered locus">Desac_1800</name>
</gene>
<evidence type="ECO:0000313" key="2">
    <source>
        <dbReference type="Proteomes" id="UP000000483"/>
    </source>
</evidence>
<dbReference type="KEGG" id="dao:Desac_1800"/>
<reference evidence="1 2" key="1">
    <citation type="journal article" date="2011" name="Stand. Genomic Sci.">
        <title>Complete genome sequence of the acetate-degrading sulfate reducer Desulfobacca acetoxidans type strain (ASRB2).</title>
        <authorList>
            <person name="Goker M."/>
            <person name="Teshima H."/>
            <person name="Lapidus A."/>
            <person name="Nolan M."/>
            <person name="Lucas S."/>
            <person name="Hammon N."/>
            <person name="Deshpande S."/>
            <person name="Cheng J.F."/>
            <person name="Tapia R."/>
            <person name="Han C."/>
            <person name="Goodwin L."/>
            <person name="Pitluck S."/>
            <person name="Huntemann M."/>
            <person name="Liolios K."/>
            <person name="Ivanova N."/>
            <person name="Pagani I."/>
            <person name="Mavromatis K."/>
            <person name="Ovchinikova G."/>
            <person name="Pati A."/>
            <person name="Chen A."/>
            <person name="Palaniappan K."/>
            <person name="Land M."/>
            <person name="Hauser L."/>
            <person name="Brambilla E.M."/>
            <person name="Rohde M."/>
            <person name="Spring S."/>
            <person name="Detter J.C."/>
            <person name="Woyke T."/>
            <person name="Bristow J."/>
            <person name="Eisen J.A."/>
            <person name="Markowitz V."/>
            <person name="Hugenholtz P."/>
            <person name="Kyrpides N.C."/>
            <person name="Klenk H.P."/>
        </authorList>
    </citation>
    <scope>NUCLEOTIDE SEQUENCE [LARGE SCALE GENOMIC DNA]</scope>
    <source>
        <strain evidence="2">ATCC 700848 / DSM 11109 / ASRB2</strain>
    </source>
</reference>
<dbReference type="OrthoDB" id="5763904at2"/>
<organism evidence="1 2">
    <name type="scientific">Desulfobacca acetoxidans (strain ATCC 700848 / DSM 11109 / ASRB2)</name>
    <dbReference type="NCBI Taxonomy" id="880072"/>
    <lineage>
        <taxon>Bacteria</taxon>
        <taxon>Pseudomonadati</taxon>
        <taxon>Thermodesulfobacteriota</taxon>
        <taxon>Desulfobaccia</taxon>
        <taxon>Desulfobaccales</taxon>
        <taxon>Desulfobaccaceae</taxon>
        <taxon>Desulfobacca</taxon>
    </lineage>
</organism>
<evidence type="ECO:0000313" key="1">
    <source>
        <dbReference type="EMBL" id="AEB09640.1"/>
    </source>
</evidence>
<dbReference type="RefSeq" id="WP_013706749.1">
    <property type="nucleotide sequence ID" value="NC_015388.1"/>
</dbReference>
<accession>F2NI14</accession>
<name>F2NI14_DESAR</name>
<dbReference type="AlphaFoldDB" id="F2NI14"/>
<dbReference type="STRING" id="880072.Desac_1800"/>
<reference evidence="2" key="2">
    <citation type="submission" date="2011-03" db="EMBL/GenBank/DDBJ databases">
        <title>The complete genome of Desulfobacca acetoxidans DSM 11109.</title>
        <authorList>
            <consortium name="US DOE Joint Genome Institute (JGI-PGF)"/>
            <person name="Lucas S."/>
            <person name="Copeland A."/>
            <person name="Lapidus A."/>
            <person name="Bruce D."/>
            <person name="Goodwin L."/>
            <person name="Pitluck S."/>
            <person name="Peters L."/>
            <person name="Kyrpides N."/>
            <person name="Mavromatis K."/>
            <person name="Ivanova N."/>
            <person name="Ovchinnikova G."/>
            <person name="Teshima H."/>
            <person name="Detter J.C."/>
            <person name="Han C."/>
            <person name="Land M."/>
            <person name="Hauser L."/>
            <person name="Markowitz V."/>
            <person name="Cheng J.-F."/>
            <person name="Hugenholtz P."/>
            <person name="Woyke T."/>
            <person name="Wu D."/>
            <person name="Spring S."/>
            <person name="Schueler E."/>
            <person name="Brambilla E."/>
            <person name="Klenk H.-P."/>
            <person name="Eisen J.A."/>
        </authorList>
    </citation>
    <scope>NUCLEOTIDE SEQUENCE [LARGE SCALE GENOMIC DNA]</scope>
    <source>
        <strain evidence="2">ATCC 700848 / DSM 11109 / ASRB2</strain>
    </source>
</reference>
<keyword evidence="2" id="KW-1185">Reference proteome</keyword>